<dbReference type="AlphaFoldDB" id="A0A1N7PRW4"/>
<dbReference type="InterPro" id="IPR023353">
    <property type="entry name" value="LemA-like_dom_sf"/>
</dbReference>
<evidence type="ECO:0000256" key="3">
    <source>
        <dbReference type="ARBA" id="ARBA00022692"/>
    </source>
</evidence>
<dbReference type="InterPro" id="IPR007156">
    <property type="entry name" value="MamQ_LemA"/>
</dbReference>
<accession>A0A1N7PRW4</accession>
<protein>
    <submittedName>
        <fullName evidence="6">LemA protein</fullName>
    </submittedName>
</protein>
<keyword evidence="7" id="KW-1185">Reference proteome</keyword>
<evidence type="ECO:0000256" key="4">
    <source>
        <dbReference type="ARBA" id="ARBA00022989"/>
    </source>
</evidence>
<dbReference type="PANTHER" id="PTHR34478:SF2">
    <property type="entry name" value="MEMBRANE PROTEIN"/>
    <property type="match status" value="1"/>
</dbReference>
<keyword evidence="3" id="KW-0812">Transmembrane</keyword>
<name>A0A1N7PRW4_9BACT</name>
<organism evidence="6 7">
    <name type="scientific">Filimonas lacunae</name>
    <dbReference type="NCBI Taxonomy" id="477680"/>
    <lineage>
        <taxon>Bacteria</taxon>
        <taxon>Pseudomonadati</taxon>
        <taxon>Bacteroidota</taxon>
        <taxon>Chitinophagia</taxon>
        <taxon>Chitinophagales</taxon>
        <taxon>Chitinophagaceae</taxon>
        <taxon>Filimonas</taxon>
    </lineage>
</organism>
<dbReference type="EMBL" id="FTOR01000004">
    <property type="protein sequence ID" value="SIT13354.1"/>
    <property type="molecule type" value="Genomic_DNA"/>
</dbReference>
<dbReference type="Proteomes" id="UP000186917">
    <property type="component" value="Unassembled WGS sequence"/>
</dbReference>
<evidence type="ECO:0000256" key="1">
    <source>
        <dbReference type="ARBA" id="ARBA00004167"/>
    </source>
</evidence>
<dbReference type="PANTHER" id="PTHR34478">
    <property type="entry name" value="PROTEIN LEMA"/>
    <property type="match status" value="1"/>
</dbReference>
<dbReference type="SUPFAM" id="SSF140478">
    <property type="entry name" value="LemA-like"/>
    <property type="match status" value="1"/>
</dbReference>
<dbReference type="GO" id="GO:0016020">
    <property type="term" value="C:membrane"/>
    <property type="evidence" value="ECO:0007669"/>
    <property type="project" value="UniProtKB-SubCell"/>
</dbReference>
<dbReference type="STRING" id="477680.SAMN05421788_1046"/>
<comment type="subcellular location">
    <subcellularLocation>
        <location evidence="1">Membrane</location>
        <topology evidence="1">Single-pass membrane protein</topology>
    </subcellularLocation>
</comment>
<evidence type="ECO:0000313" key="6">
    <source>
        <dbReference type="EMBL" id="SIT13354.1"/>
    </source>
</evidence>
<sequence>MNTKNLALIVIGALILILGGCSCKGYNSMVNLDETVKGKWGNVQSEYQRRADLIPNLVNTVKGEANFEQTTLQNVIEARAKATQIRVDPADLTPEKVQQFQAAQGQLSQALGRLLMVTENYPTLRANEAFRGLQVQLEGTENRIKVSRNDFNDAVQSYNSVIRRFPNNIFAGMFGFQAKGYFQADAGSDKAPEVKF</sequence>
<proteinExistence type="inferred from homology"/>
<dbReference type="RefSeq" id="WP_076379373.1">
    <property type="nucleotide sequence ID" value="NZ_AP017422.1"/>
</dbReference>
<dbReference type="OrthoDB" id="9804152at2"/>
<dbReference type="PROSITE" id="PS51257">
    <property type="entry name" value="PROKAR_LIPOPROTEIN"/>
    <property type="match status" value="1"/>
</dbReference>
<evidence type="ECO:0000256" key="5">
    <source>
        <dbReference type="ARBA" id="ARBA00023136"/>
    </source>
</evidence>
<gene>
    <name evidence="6" type="ORF">SAMN05421788_1046</name>
</gene>
<evidence type="ECO:0000313" key="7">
    <source>
        <dbReference type="Proteomes" id="UP000186917"/>
    </source>
</evidence>
<keyword evidence="5" id="KW-0472">Membrane</keyword>
<keyword evidence="4" id="KW-1133">Transmembrane helix</keyword>
<reference evidence="7" key="1">
    <citation type="submission" date="2017-01" db="EMBL/GenBank/DDBJ databases">
        <authorList>
            <person name="Varghese N."/>
            <person name="Submissions S."/>
        </authorList>
    </citation>
    <scope>NUCLEOTIDE SEQUENCE [LARGE SCALE GENOMIC DNA]</scope>
    <source>
        <strain evidence="7">DSM 21054</strain>
    </source>
</reference>
<comment type="similarity">
    <text evidence="2">Belongs to the LemA family.</text>
</comment>
<dbReference type="Pfam" id="PF04011">
    <property type="entry name" value="LemA"/>
    <property type="match status" value="1"/>
</dbReference>
<dbReference type="Gene3D" id="1.20.1440.20">
    <property type="entry name" value="LemA-like domain"/>
    <property type="match status" value="1"/>
</dbReference>
<evidence type="ECO:0000256" key="2">
    <source>
        <dbReference type="ARBA" id="ARBA00008854"/>
    </source>
</evidence>